<dbReference type="Proteomes" id="UP000186817">
    <property type="component" value="Unassembled WGS sequence"/>
</dbReference>
<name>A0A1Q9CZB7_SYMMI</name>
<accession>A0A1Q9CZB7</accession>
<dbReference type="OrthoDB" id="407432at2759"/>
<evidence type="ECO:0000313" key="1">
    <source>
        <dbReference type="EMBL" id="OLP88264.1"/>
    </source>
</evidence>
<gene>
    <name evidence="1" type="ORF">AK812_SmicGene30417</name>
</gene>
<dbReference type="AlphaFoldDB" id="A0A1Q9CZB7"/>
<keyword evidence="2" id="KW-1185">Reference proteome</keyword>
<evidence type="ECO:0000313" key="2">
    <source>
        <dbReference type="Proteomes" id="UP000186817"/>
    </source>
</evidence>
<comment type="caution">
    <text evidence="1">The sequence shown here is derived from an EMBL/GenBank/DDBJ whole genome shotgun (WGS) entry which is preliminary data.</text>
</comment>
<dbReference type="SUPFAM" id="SSF81301">
    <property type="entry name" value="Nucleotidyltransferase"/>
    <property type="match status" value="1"/>
</dbReference>
<reference evidence="1 2" key="1">
    <citation type="submission" date="2016-02" db="EMBL/GenBank/DDBJ databases">
        <title>Genome analysis of coral dinoflagellate symbionts highlights evolutionary adaptations to a symbiotic lifestyle.</title>
        <authorList>
            <person name="Aranda M."/>
            <person name="Li Y."/>
            <person name="Liew Y.J."/>
            <person name="Baumgarten S."/>
            <person name="Simakov O."/>
            <person name="Wilson M."/>
            <person name="Piel J."/>
            <person name="Ashoor H."/>
            <person name="Bougouffa S."/>
            <person name="Bajic V.B."/>
            <person name="Ryu T."/>
            <person name="Ravasi T."/>
            <person name="Bayer T."/>
            <person name="Micklem G."/>
            <person name="Kim H."/>
            <person name="Bhak J."/>
            <person name="Lajeunesse T.C."/>
            <person name="Voolstra C.R."/>
        </authorList>
    </citation>
    <scope>NUCLEOTIDE SEQUENCE [LARGE SCALE GENOMIC DNA]</scope>
    <source>
        <strain evidence="1 2">CCMP2467</strain>
    </source>
</reference>
<sequence>MIVSSGKKGPWERAWQDFARLDRNAELHGSRRIGVGCADSDVDVVTSLTLKGLVEMVRSNASASPAREFELLEHVSWARVPRVILKHKLTDIEVDVINCQLDHQSHERDEVVQLLLDACPLARDFVVRIGEWVHAHSAWMPPKQGFPNTYTFRMVGFHLLQTRKPGPFLPALAPSGAVLRELPVLETHEDVGQLFEDWLSLLVEASALRWS</sequence>
<organism evidence="1 2">
    <name type="scientific">Symbiodinium microadriaticum</name>
    <name type="common">Dinoflagellate</name>
    <name type="synonym">Zooxanthella microadriatica</name>
    <dbReference type="NCBI Taxonomy" id="2951"/>
    <lineage>
        <taxon>Eukaryota</taxon>
        <taxon>Sar</taxon>
        <taxon>Alveolata</taxon>
        <taxon>Dinophyceae</taxon>
        <taxon>Suessiales</taxon>
        <taxon>Symbiodiniaceae</taxon>
        <taxon>Symbiodinium</taxon>
    </lineage>
</organism>
<protein>
    <submittedName>
        <fullName evidence="1">Uncharacterized protein</fullName>
    </submittedName>
</protein>
<proteinExistence type="predicted"/>
<dbReference type="EMBL" id="LSRX01000822">
    <property type="protein sequence ID" value="OLP88264.1"/>
    <property type="molecule type" value="Genomic_DNA"/>
</dbReference>
<dbReference type="InterPro" id="IPR043519">
    <property type="entry name" value="NT_sf"/>
</dbReference>